<name>A0ABT5ZBE0_9ACTN</name>
<dbReference type="RefSeq" id="WP_275822359.1">
    <property type="nucleotide sequence ID" value="NZ_BAAANM010000043.1"/>
</dbReference>
<protein>
    <submittedName>
        <fullName evidence="1">Uncharacterized protein</fullName>
    </submittedName>
</protein>
<dbReference type="EMBL" id="JARHTQ010000047">
    <property type="protein sequence ID" value="MDF2261099.1"/>
    <property type="molecule type" value="Genomic_DNA"/>
</dbReference>
<dbReference type="Proteomes" id="UP001220022">
    <property type="component" value="Unassembled WGS sequence"/>
</dbReference>
<comment type="caution">
    <text evidence="1">The sequence shown here is derived from an EMBL/GenBank/DDBJ whole genome shotgun (WGS) entry which is preliminary data.</text>
</comment>
<accession>A0ABT5ZBE0</accession>
<gene>
    <name evidence="1" type="ORF">P2L57_36890</name>
</gene>
<sequence>MTAVAVEISPKRPLPDELPYVTGPVEAAAPPVTAIASVADLDTVMDSVKCSCNAGDDNPPLITIRSIRLRPRCVRAGA</sequence>
<reference evidence="1 2" key="1">
    <citation type="submission" date="2023-03" db="EMBL/GenBank/DDBJ databases">
        <title>Draft genome sequence of type strain Streptomyces ferralitis JCM 14344.</title>
        <authorList>
            <person name="Klaysubun C."/>
            <person name="Duangmal K."/>
        </authorList>
    </citation>
    <scope>NUCLEOTIDE SEQUENCE [LARGE SCALE GENOMIC DNA]</scope>
    <source>
        <strain evidence="1 2">JCM 14344</strain>
    </source>
</reference>
<keyword evidence="2" id="KW-1185">Reference proteome</keyword>
<evidence type="ECO:0000313" key="2">
    <source>
        <dbReference type="Proteomes" id="UP001220022"/>
    </source>
</evidence>
<proteinExistence type="predicted"/>
<organism evidence="1 2">
    <name type="scientific">Streptantibioticus ferralitis</name>
    <dbReference type="NCBI Taxonomy" id="236510"/>
    <lineage>
        <taxon>Bacteria</taxon>
        <taxon>Bacillati</taxon>
        <taxon>Actinomycetota</taxon>
        <taxon>Actinomycetes</taxon>
        <taxon>Kitasatosporales</taxon>
        <taxon>Streptomycetaceae</taxon>
        <taxon>Streptantibioticus</taxon>
    </lineage>
</organism>
<evidence type="ECO:0000313" key="1">
    <source>
        <dbReference type="EMBL" id="MDF2261099.1"/>
    </source>
</evidence>